<dbReference type="InterPro" id="IPR023885">
    <property type="entry name" value="4Fe4S-binding_SPASM_dom"/>
</dbReference>
<dbReference type="InterPro" id="IPR050377">
    <property type="entry name" value="Radical_SAM_PqqE_MftC-like"/>
</dbReference>
<dbReference type="SFLD" id="SFLDG01067">
    <property type="entry name" value="SPASM/twitch_domain_containing"/>
    <property type="match status" value="1"/>
</dbReference>
<evidence type="ECO:0000256" key="1">
    <source>
        <dbReference type="ARBA" id="ARBA00022691"/>
    </source>
</evidence>
<dbReference type="GO" id="GO:0003824">
    <property type="term" value="F:catalytic activity"/>
    <property type="evidence" value="ECO:0007669"/>
    <property type="project" value="InterPro"/>
</dbReference>
<evidence type="ECO:0000256" key="4">
    <source>
        <dbReference type="ARBA" id="ARBA00023014"/>
    </source>
</evidence>
<evidence type="ECO:0000256" key="2">
    <source>
        <dbReference type="ARBA" id="ARBA00022723"/>
    </source>
</evidence>
<proteinExistence type="predicted"/>
<dbReference type="SUPFAM" id="SSF102114">
    <property type="entry name" value="Radical SAM enzymes"/>
    <property type="match status" value="1"/>
</dbReference>
<dbReference type="GO" id="GO:0051536">
    <property type="term" value="F:iron-sulfur cluster binding"/>
    <property type="evidence" value="ECO:0007669"/>
    <property type="project" value="UniProtKB-KW"/>
</dbReference>
<dbReference type="InterPro" id="IPR013785">
    <property type="entry name" value="Aldolase_TIM"/>
</dbReference>
<name>A0A7W9KTE9_9PSEU</name>
<dbReference type="EMBL" id="JACHIR010000005">
    <property type="protein sequence ID" value="MBB5898128.1"/>
    <property type="molecule type" value="Genomic_DNA"/>
</dbReference>
<evidence type="ECO:0000313" key="7">
    <source>
        <dbReference type="Proteomes" id="UP000585638"/>
    </source>
</evidence>
<evidence type="ECO:0000256" key="3">
    <source>
        <dbReference type="ARBA" id="ARBA00023004"/>
    </source>
</evidence>
<dbReference type="RefSeq" id="WP_184870588.1">
    <property type="nucleotide sequence ID" value="NZ_JACHIR010000005.1"/>
</dbReference>
<evidence type="ECO:0000313" key="6">
    <source>
        <dbReference type="EMBL" id="MBB5898128.1"/>
    </source>
</evidence>
<gene>
    <name evidence="6" type="ORF">BJ998_009387</name>
</gene>
<accession>A0A7W9KTE9</accession>
<keyword evidence="2" id="KW-0479">Metal-binding</keyword>
<dbReference type="CDD" id="cd21109">
    <property type="entry name" value="SPASM"/>
    <property type="match status" value="1"/>
</dbReference>
<dbReference type="CDD" id="cd01335">
    <property type="entry name" value="Radical_SAM"/>
    <property type="match status" value="1"/>
</dbReference>
<keyword evidence="4" id="KW-0411">Iron-sulfur</keyword>
<protein>
    <submittedName>
        <fullName evidence="6">MoaA/NifB/PqqE/SkfB family radical SAM enzyme</fullName>
    </submittedName>
</protein>
<dbReference type="PROSITE" id="PS51918">
    <property type="entry name" value="RADICAL_SAM"/>
    <property type="match status" value="1"/>
</dbReference>
<dbReference type="GO" id="GO:0046872">
    <property type="term" value="F:metal ion binding"/>
    <property type="evidence" value="ECO:0007669"/>
    <property type="project" value="UniProtKB-KW"/>
</dbReference>
<dbReference type="Proteomes" id="UP000585638">
    <property type="component" value="Unassembled WGS sequence"/>
</dbReference>
<dbReference type="Pfam" id="PF04055">
    <property type="entry name" value="Radical_SAM"/>
    <property type="match status" value="1"/>
</dbReference>
<organism evidence="6 7">
    <name type="scientific">Kutzneria kofuensis</name>
    <dbReference type="NCBI Taxonomy" id="103725"/>
    <lineage>
        <taxon>Bacteria</taxon>
        <taxon>Bacillati</taxon>
        <taxon>Actinomycetota</taxon>
        <taxon>Actinomycetes</taxon>
        <taxon>Pseudonocardiales</taxon>
        <taxon>Pseudonocardiaceae</taxon>
        <taxon>Kutzneria</taxon>
    </lineage>
</organism>
<dbReference type="Pfam" id="PF13186">
    <property type="entry name" value="SPASM"/>
    <property type="match status" value="1"/>
</dbReference>
<sequence>MDQYPRDPAIGWPEVAVLPVTYLCNAHCDMCALGDLNQRERLSDDRLAEIFGHASVADTLRAINFTGGEPTLRKDLPQLVARLVDSCPNLESFSLNSNGMLRPSFERIRGVIDVARSRGKKLYLFISLDGVGRLHDEIRGVRGAFEKTVRTIDAVRALNVPATQLSLGVSATATYKNIDHLGDVLQFAVERDIAVSFTFPMETDVYMNNADRVGRFHADREMVDRFVAFLDTLEPHADRISPPMSFYRSLQATLRGERRTAPCIFQRGGFFLEPTGEVRPCWRSSDLLFGSVAENTFEEVWFGDQRRRIVQTIEEDFCSSCPSPCYVGFPSPLLGPPPVVGSG</sequence>
<evidence type="ECO:0000259" key="5">
    <source>
        <dbReference type="PROSITE" id="PS51918"/>
    </source>
</evidence>
<reference evidence="6 7" key="1">
    <citation type="submission" date="2020-08" db="EMBL/GenBank/DDBJ databases">
        <title>Sequencing the genomes of 1000 actinobacteria strains.</title>
        <authorList>
            <person name="Klenk H.-P."/>
        </authorList>
    </citation>
    <scope>NUCLEOTIDE SEQUENCE [LARGE SCALE GENOMIC DNA]</scope>
    <source>
        <strain evidence="6 7">DSM 43851</strain>
    </source>
</reference>
<dbReference type="InterPro" id="IPR007197">
    <property type="entry name" value="rSAM"/>
</dbReference>
<dbReference type="AlphaFoldDB" id="A0A7W9KTE9"/>
<keyword evidence="1" id="KW-0949">S-adenosyl-L-methionine</keyword>
<feature type="domain" description="Radical SAM core" evidence="5">
    <location>
        <begin position="10"/>
        <end position="243"/>
    </location>
</feature>
<dbReference type="PANTHER" id="PTHR11228:SF7">
    <property type="entry name" value="PQQA PEPTIDE CYCLASE"/>
    <property type="match status" value="1"/>
</dbReference>
<dbReference type="InterPro" id="IPR058240">
    <property type="entry name" value="rSAM_sf"/>
</dbReference>
<dbReference type="Gene3D" id="3.20.20.70">
    <property type="entry name" value="Aldolase class I"/>
    <property type="match status" value="1"/>
</dbReference>
<keyword evidence="3" id="KW-0408">Iron</keyword>
<dbReference type="SFLD" id="SFLDS00029">
    <property type="entry name" value="Radical_SAM"/>
    <property type="match status" value="1"/>
</dbReference>
<comment type="caution">
    <text evidence="6">The sequence shown here is derived from an EMBL/GenBank/DDBJ whole genome shotgun (WGS) entry which is preliminary data.</text>
</comment>
<dbReference type="PANTHER" id="PTHR11228">
    <property type="entry name" value="RADICAL SAM DOMAIN PROTEIN"/>
    <property type="match status" value="1"/>
</dbReference>
<keyword evidence="7" id="KW-1185">Reference proteome</keyword>